<keyword evidence="2" id="KW-1185">Reference proteome</keyword>
<reference evidence="1 2" key="1">
    <citation type="journal article" date="2019" name="Int. J. Syst. Evol. Microbiol.">
        <title>The Global Catalogue of Microorganisms (GCM) 10K type strain sequencing project: providing services to taxonomists for standard genome sequencing and annotation.</title>
        <authorList>
            <consortium name="The Broad Institute Genomics Platform"/>
            <consortium name="The Broad Institute Genome Sequencing Center for Infectious Disease"/>
            <person name="Wu L."/>
            <person name="Ma J."/>
        </authorList>
    </citation>
    <scope>NUCLEOTIDE SEQUENCE [LARGE SCALE GENOMIC DNA]</scope>
    <source>
        <strain evidence="1 2">JCM 1407</strain>
    </source>
</reference>
<proteinExistence type="predicted"/>
<protein>
    <submittedName>
        <fullName evidence="1">Uncharacterized protein</fullName>
    </submittedName>
</protein>
<sequence>MELIARKVNVGQLQFKNYYFSWGFYFSARTLSYKKIFKYFSNEKITNSKTYSLVG</sequence>
<dbReference type="EMBL" id="BAAACG010000019">
    <property type="protein sequence ID" value="GAA0747221.1"/>
    <property type="molecule type" value="Genomic_DNA"/>
</dbReference>
<dbReference type="RefSeq" id="WP_343763994.1">
    <property type="nucleotide sequence ID" value="NZ_BAAACG010000019.1"/>
</dbReference>
<evidence type="ECO:0000313" key="2">
    <source>
        <dbReference type="Proteomes" id="UP001501510"/>
    </source>
</evidence>
<name>A0ABN1JV36_9CLOT</name>
<dbReference type="Proteomes" id="UP001501510">
    <property type="component" value="Unassembled WGS sequence"/>
</dbReference>
<accession>A0ABN1JV36</accession>
<gene>
    <name evidence="1" type="ORF">GCM10008906_36020</name>
</gene>
<comment type="caution">
    <text evidence="1">The sequence shown here is derived from an EMBL/GenBank/DDBJ whole genome shotgun (WGS) entry which is preliminary data.</text>
</comment>
<organism evidence="1 2">
    <name type="scientific">Clostridium oceanicum</name>
    <dbReference type="NCBI Taxonomy" id="1543"/>
    <lineage>
        <taxon>Bacteria</taxon>
        <taxon>Bacillati</taxon>
        <taxon>Bacillota</taxon>
        <taxon>Clostridia</taxon>
        <taxon>Eubacteriales</taxon>
        <taxon>Clostridiaceae</taxon>
        <taxon>Clostridium</taxon>
    </lineage>
</organism>
<evidence type="ECO:0000313" key="1">
    <source>
        <dbReference type="EMBL" id="GAA0747221.1"/>
    </source>
</evidence>